<dbReference type="Proteomes" id="UP000030669">
    <property type="component" value="Unassembled WGS sequence"/>
</dbReference>
<protein>
    <submittedName>
        <fullName evidence="2">Uncharacterized protein</fullName>
    </submittedName>
</protein>
<dbReference type="eggNOG" id="ENOG502RB4E">
    <property type="taxonomic scope" value="Eukaryota"/>
</dbReference>
<name>S7QIM8_GLOTA</name>
<dbReference type="EMBL" id="KB469297">
    <property type="protein sequence ID" value="EPQ59157.1"/>
    <property type="molecule type" value="Genomic_DNA"/>
</dbReference>
<accession>S7QIM8</accession>
<dbReference type="RefSeq" id="XP_007862219.1">
    <property type="nucleotide sequence ID" value="XM_007864028.1"/>
</dbReference>
<reference evidence="2 3" key="1">
    <citation type="journal article" date="2012" name="Science">
        <title>The Paleozoic origin of enzymatic lignin decomposition reconstructed from 31 fungal genomes.</title>
        <authorList>
            <person name="Floudas D."/>
            <person name="Binder M."/>
            <person name="Riley R."/>
            <person name="Barry K."/>
            <person name="Blanchette R.A."/>
            <person name="Henrissat B."/>
            <person name="Martinez A.T."/>
            <person name="Otillar R."/>
            <person name="Spatafora J.W."/>
            <person name="Yadav J.S."/>
            <person name="Aerts A."/>
            <person name="Benoit I."/>
            <person name="Boyd A."/>
            <person name="Carlson A."/>
            <person name="Copeland A."/>
            <person name="Coutinho P.M."/>
            <person name="de Vries R.P."/>
            <person name="Ferreira P."/>
            <person name="Findley K."/>
            <person name="Foster B."/>
            <person name="Gaskell J."/>
            <person name="Glotzer D."/>
            <person name="Gorecki P."/>
            <person name="Heitman J."/>
            <person name="Hesse C."/>
            <person name="Hori C."/>
            <person name="Igarashi K."/>
            <person name="Jurgens J.A."/>
            <person name="Kallen N."/>
            <person name="Kersten P."/>
            <person name="Kohler A."/>
            <person name="Kuees U."/>
            <person name="Kumar T.K.A."/>
            <person name="Kuo A."/>
            <person name="LaButti K."/>
            <person name="Larrondo L.F."/>
            <person name="Lindquist E."/>
            <person name="Ling A."/>
            <person name="Lombard V."/>
            <person name="Lucas S."/>
            <person name="Lundell T."/>
            <person name="Martin R."/>
            <person name="McLaughlin D.J."/>
            <person name="Morgenstern I."/>
            <person name="Morin E."/>
            <person name="Murat C."/>
            <person name="Nagy L.G."/>
            <person name="Nolan M."/>
            <person name="Ohm R.A."/>
            <person name="Patyshakuliyeva A."/>
            <person name="Rokas A."/>
            <person name="Ruiz-Duenas F.J."/>
            <person name="Sabat G."/>
            <person name="Salamov A."/>
            <person name="Samejima M."/>
            <person name="Schmutz J."/>
            <person name="Slot J.C."/>
            <person name="St John F."/>
            <person name="Stenlid J."/>
            <person name="Sun H."/>
            <person name="Sun S."/>
            <person name="Syed K."/>
            <person name="Tsang A."/>
            <person name="Wiebenga A."/>
            <person name="Young D."/>
            <person name="Pisabarro A."/>
            <person name="Eastwood D.C."/>
            <person name="Martin F."/>
            <person name="Cullen D."/>
            <person name="Grigoriev I.V."/>
            <person name="Hibbett D.S."/>
        </authorList>
    </citation>
    <scope>NUCLEOTIDE SEQUENCE [LARGE SCALE GENOMIC DNA]</scope>
    <source>
        <strain evidence="2 3">ATCC 11539</strain>
    </source>
</reference>
<feature type="region of interest" description="Disordered" evidence="1">
    <location>
        <begin position="1"/>
        <end position="121"/>
    </location>
</feature>
<dbReference type="HOGENOM" id="CLU_1245491_0_0_1"/>
<evidence type="ECO:0000313" key="3">
    <source>
        <dbReference type="Proteomes" id="UP000030669"/>
    </source>
</evidence>
<sequence length="222" mass="25088">MDIRVMLNPDSTEEQPHKRRRISPPKSDAPGNARSSARGRRSDRDTHKKRRLQRESPDTGRSHPSKHGANPSTPKRRHKKTPSTSSASSSGMSPARLLLSQARETVQRDPGSRPHGRKPFIMDVILDALPPPTEFREDILMEALERSERSGLLPSPRRTYAFKDRDSLDAYWADQELIWKDAYHGDHLSETSLTRAKVSAERSTAMWTCSSDVSSDNEQNPL</sequence>
<proteinExistence type="predicted"/>
<feature type="compositionally biased region" description="Low complexity" evidence="1">
    <location>
        <begin position="82"/>
        <end position="95"/>
    </location>
</feature>
<dbReference type="GeneID" id="19301249"/>
<gene>
    <name evidence="2" type="ORF">GLOTRDRAFT_125465</name>
</gene>
<dbReference type="OrthoDB" id="2989199at2759"/>
<evidence type="ECO:0000313" key="2">
    <source>
        <dbReference type="EMBL" id="EPQ59157.1"/>
    </source>
</evidence>
<evidence type="ECO:0000256" key="1">
    <source>
        <dbReference type="SAM" id="MobiDB-lite"/>
    </source>
</evidence>
<dbReference type="KEGG" id="gtr:GLOTRDRAFT_125465"/>
<dbReference type="AlphaFoldDB" id="S7QIM8"/>
<keyword evidence="3" id="KW-1185">Reference proteome</keyword>
<dbReference type="OMA" id="PREMSAR"/>
<organism evidence="2 3">
    <name type="scientific">Gloeophyllum trabeum (strain ATCC 11539 / FP-39264 / Madison 617)</name>
    <name type="common">Brown rot fungus</name>
    <dbReference type="NCBI Taxonomy" id="670483"/>
    <lineage>
        <taxon>Eukaryota</taxon>
        <taxon>Fungi</taxon>
        <taxon>Dikarya</taxon>
        <taxon>Basidiomycota</taxon>
        <taxon>Agaricomycotina</taxon>
        <taxon>Agaricomycetes</taxon>
        <taxon>Gloeophyllales</taxon>
        <taxon>Gloeophyllaceae</taxon>
        <taxon>Gloeophyllum</taxon>
    </lineage>
</organism>